<dbReference type="Proteomes" id="UP000291084">
    <property type="component" value="Chromosome 8"/>
</dbReference>
<name>A0A0S3SS78_PHAAN</name>
<keyword evidence="1" id="KW-1133">Transmembrane helix</keyword>
<sequence length="103" mass="11598">MEAFLCFSSSFFGVMTLIYIGSSIAYAISILLMLIALIGVLFIASHRCNDSRIWLCCYFCFDRYTRVGFVFPIIINVGDIALSNSKSINMNLSRKISIRQGSF</sequence>
<keyword evidence="1" id="KW-0472">Membrane</keyword>
<protein>
    <submittedName>
        <fullName evidence="2">Uncharacterized protein</fullName>
    </submittedName>
</protein>
<dbReference type="EMBL" id="AP015041">
    <property type="protein sequence ID" value="BAT95677.1"/>
    <property type="molecule type" value="Genomic_DNA"/>
</dbReference>
<evidence type="ECO:0000313" key="3">
    <source>
        <dbReference type="Proteomes" id="UP000291084"/>
    </source>
</evidence>
<feature type="transmembrane region" description="Helical" evidence="1">
    <location>
        <begin position="17"/>
        <end position="44"/>
    </location>
</feature>
<accession>A0A0S3SS78</accession>
<gene>
    <name evidence="2" type="primary">Vigan.08G244100</name>
    <name evidence="2" type="ORF">VIGAN_08244100</name>
</gene>
<dbReference type="AlphaFoldDB" id="A0A0S3SS78"/>
<proteinExistence type="predicted"/>
<evidence type="ECO:0000256" key="1">
    <source>
        <dbReference type="SAM" id="Phobius"/>
    </source>
</evidence>
<evidence type="ECO:0000313" key="2">
    <source>
        <dbReference type="EMBL" id="BAT95677.1"/>
    </source>
</evidence>
<keyword evidence="1" id="KW-0812">Transmembrane</keyword>
<reference evidence="2 3" key="1">
    <citation type="journal article" date="2015" name="Sci. Rep.">
        <title>The power of single molecule real-time sequencing technology in the de novo assembly of a eukaryotic genome.</title>
        <authorList>
            <person name="Sakai H."/>
            <person name="Naito K."/>
            <person name="Ogiso-Tanaka E."/>
            <person name="Takahashi Y."/>
            <person name="Iseki K."/>
            <person name="Muto C."/>
            <person name="Satou K."/>
            <person name="Teruya K."/>
            <person name="Shiroma A."/>
            <person name="Shimoji M."/>
            <person name="Hirano T."/>
            <person name="Itoh T."/>
            <person name="Kaga A."/>
            <person name="Tomooka N."/>
        </authorList>
    </citation>
    <scope>NUCLEOTIDE SEQUENCE [LARGE SCALE GENOMIC DNA]</scope>
    <source>
        <strain evidence="3">cv. Shumari</strain>
    </source>
</reference>
<keyword evidence="3" id="KW-1185">Reference proteome</keyword>
<organism evidence="2 3">
    <name type="scientific">Vigna angularis var. angularis</name>
    <dbReference type="NCBI Taxonomy" id="157739"/>
    <lineage>
        <taxon>Eukaryota</taxon>
        <taxon>Viridiplantae</taxon>
        <taxon>Streptophyta</taxon>
        <taxon>Embryophyta</taxon>
        <taxon>Tracheophyta</taxon>
        <taxon>Spermatophyta</taxon>
        <taxon>Magnoliopsida</taxon>
        <taxon>eudicotyledons</taxon>
        <taxon>Gunneridae</taxon>
        <taxon>Pentapetalae</taxon>
        <taxon>rosids</taxon>
        <taxon>fabids</taxon>
        <taxon>Fabales</taxon>
        <taxon>Fabaceae</taxon>
        <taxon>Papilionoideae</taxon>
        <taxon>50 kb inversion clade</taxon>
        <taxon>NPAAA clade</taxon>
        <taxon>indigoferoid/millettioid clade</taxon>
        <taxon>Phaseoleae</taxon>
        <taxon>Vigna</taxon>
    </lineage>
</organism>